<evidence type="ECO:0000256" key="2">
    <source>
        <dbReference type="ARBA" id="ARBA00023239"/>
    </source>
</evidence>
<evidence type="ECO:0000256" key="1">
    <source>
        <dbReference type="ARBA" id="ARBA00023004"/>
    </source>
</evidence>
<proteinExistence type="predicted"/>
<dbReference type="PANTHER" id="PTHR36577">
    <property type="entry name" value="DUF521 DOMAIN PROTEIN (AFU_ORTHOLOGUE AFUA_6G00490)"/>
    <property type="match status" value="1"/>
</dbReference>
<feature type="non-terminal residue" evidence="4">
    <location>
        <position position="1"/>
    </location>
</feature>
<dbReference type="PANTHER" id="PTHR36577:SF3">
    <property type="entry name" value="DUF521 DOMAIN PROTEIN (AFU_ORTHOLOGUE AFUA_6G00490)"/>
    <property type="match status" value="1"/>
</dbReference>
<comment type="caution">
    <text evidence="4">The sequence shown here is derived from an EMBL/GenBank/DDBJ whole genome shotgun (WGS) entry which is preliminary data.</text>
</comment>
<organism evidence="4">
    <name type="scientific">marine sediment metagenome</name>
    <dbReference type="NCBI Taxonomy" id="412755"/>
    <lineage>
        <taxon>unclassified sequences</taxon>
        <taxon>metagenomes</taxon>
        <taxon>ecological metagenomes</taxon>
    </lineage>
</organism>
<feature type="domain" description="Phosphomevalonate dehydratase large subunit-like" evidence="3">
    <location>
        <begin position="5"/>
        <end position="284"/>
    </location>
</feature>
<protein>
    <recommendedName>
        <fullName evidence="3">Phosphomevalonate dehydratase large subunit-like domain-containing protein</fullName>
    </recommendedName>
</protein>
<dbReference type="InterPro" id="IPR007506">
    <property type="entry name" value="PMDh-L-like_dom"/>
</dbReference>
<dbReference type="EMBL" id="BARU01010829">
    <property type="protein sequence ID" value="GAH37827.1"/>
    <property type="molecule type" value="Genomic_DNA"/>
</dbReference>
<dbReference type="Pfam" id="PF04412">
    <property type="entry name" value="AcnX"/>
    <property type="match status" value="1"/>
</dbReference>
<reference evidence="4" key="1">
    <citation type="journal article" date="2014" name="Front. Microbiol.">
        <title>High frequency of phylogenetically diverse reductive dehalogenase-homologous genes in deep subseafloor sedimentary metagenomes.</title>
        <authorList>
            <person name="Kawai M."/>
            <person name="Futagami T."/>
            <person name="Toyoda A."/>
            <person name="Takaki Y."/>
            <person name="Nishi S."/>
            <person name="Hori S."/>
            <person name="Arai W."/>
            <person name="Tsubouchi T."/>
            <person name="Morono Y."/>
            <person name="Uchiyama I."/>
            <person name="Ito T."/>
            <person name="Fujiyama A."/>
            <person name="Inagaki F."/>
            <person name="Takami H."/>
        </authorList>
    </citation>
    <scope>NUCLEOTIDE SEQUENCE</scope>
    <source>
        <strain evidence="4">Expedition CK06-06</strain>
    </source>
</reference>
<evidence type="ECO:0000259" key="3">
    <source>
        <dbReference type="Pfam" id="PF04412"/>
    </source>
</evidence>
<dbReference type="AlphaFoldDB" id="X1EZ12"/>
<keyword evidence="2" id="KW-0456">Lyase</keyword>
<sequence length="288" mass="31997">AAGLKTKFPFTLDPRPPFDFENLHLDLEVEDAIKEMYKDQTRYDELMIQLGLRDENAYTCNPYQPEVGNIPGPGTVLAWSESASAVYANSVLAARTNRNGAIMDLLSNIAGKTPYTGLITDQGRKANWLVEVATEDLPNPHLLGAAIGEYVQSGVPYIVGLDRFLGVGISPENIDYLQEMGAIIATYSAVDLYHVENITPEAVKQNRNLLLPTHSNYTISDDELLRQSTSYPLLWSDGEVVPDKCFIGCPHLSLRQLNWWSENIQSALQKRQQVEVSVQTTICADPQV</sequence>
<accession>X1EZ12</accession>
<name>X1EZ12_9ZZZZ</name>
<feature type="non-terminal residue" evidence="4">
    <location>
        <position position="288"/>
    </location>
</feature>
<evidence type="ECO:0000313" key="4">
    <source>
        <dbReference type="EMBL" id="GAH37827.1"/>
    </source>
</evidence>
<keyword evidence="1" id="KW-0408">Iron</keyword>
<dbReference type="GO" id="GO:0016829">
    <property type="term" value="F:lyase activity"/>
    <property type="evidence" value="ECO:0007669"/>
    <property type="project" value="UniProtKB-KW"/>
</dbReference>
<gene>
    <name evidence="4" type="ORF">S03H2_20532</name>
</gene>